<dbReference type="GO" id="GO:0016990">
    <property type="term" value="F:arginine deiminase activity"/>
    <property type="evidence" value="ECO:0007669"/>
    <property type="project" value="InterPro"/>
</dbReference>
<keyword evidence="1" id="KW-0378">Hydrolase</keyword>
<keyword evidence="2" id="KW-0808">Transferase</keyword>
<accession>A0A0Q0VWY3</accession>
<evidence type="ECO:0000313" key="3">
    <source>
        <dbReference type="Proteomes" id="UP000050320"/>
    </source>
</evidence>
<dbReference type="Gene3D" id="3.75.10.10">
    <property type="entry name" value="L-arginine/glycine Amidinotransferase, Chain A"/>
    <property type="match status" value="1"/>
</dbReference>
<dbReference type="GO" id="GO:0016740">
    <property type="term" value="F:transferase activity"/>
    <property type="evidence" value="ECO:0007669"/>
    <property type="project" value="UniProtKB-KW"/>
</dbReference>
<evidence type="ECO:0000313" key="2">
    <source>
        <dbReference type="EMBL" id="KQB36175.1"/>
    </source>
</evidence>
<dbReference type="Proteomes" id="UP000050320">
    <property type="component" value="Unassembled WGS sequence"/>
</dbReference>
<comment type="caution">
    <text evidence="2">The sequence shown here is derived from an EMBL/GenBank/DDBJ whole genome shotgun (WGS) entry which is preliminary data.</text>
</comment>
<sequence length="433" mass="48480">MEGKVKSEWDTLRKVAVHKPGIEMFLGLLDPEASLYERAFSRYRARSEHDTLQRVLKEEFNVNVLRLDKTLADAADRNSEIRQKLIDMALSVLKFDGTPSEADEARNQMKHDIDLYDTNHFIDIMLLRPEVHLKSATGASAAHMRITSSDPLSNLYFMRDQQATTDKGIFMSRMSKPQRRHEPEFTELLWKSLNLPIAGRGSGNATIEGGDFIPMKDFALLGNGDRTNDDGVKQMLSSGLGFDEVAVVHQPMHPLIPGNEPDPMIDMHVDTYFNVASSSTVVGSELLLKNARVDIYLRESDGKYKNSGNKTTLYDYIKSKGFNIIGLSTVEQMAYSSNFLCIRDGTILAIDSSRILKSVVMDLEYKAGENPERYGALLNEVKKEYSSFLSSGGVFPYKKEIYENGIDAYALNLENITGGYGGAHCMTAVVERD</sequence>
<dbReference type="PANTHER" id="PTHR47271:SF2">
    <property type="entry name" value="ARGININE DEIMINASE"/>
    <property type="match status" value="1"/>
</dbReference>
<dbReference type="GO" id="GO:0019546">
    <property type="term" value="P:L-arginine deiminase pathway"/>
    <property type="evidence" value="ECO:0007669"/>
    <property type="project" value="TreeGrafter"/>
</dbReference>
<keyword evidence="3" id="KW-1185">Reference proteome</keyword>
<dbReference type="RefSeq" id="WP_055032320.1">
    <property type="nucleotide sequence ID" value="NZ_LKBG01000044.1"/>
</dbReference>
<dbReference type="PRINTS" id="PR01466">
    <property type="entry name" value="ARGDEIMINASE"/>
</dbReference>
<name>A0A0Q0VWY3_9ARCH</name>
<proteinExistence type="predicted"/>
<evidence type="ECO:0000256" key="1">
    <source>
        <dbReference type="ARBA" id="ARBA00022801"/>
    </source>
</evidence>
<protein>
    <submittedName>
        <fullName evidence="2">Amidinotransferase</fullName>
    </submittedName>
</protein>
<gene>
    <name evidence="2" type="ORF">AOG54_07925</name>
</gene>
<organism evidence="2 3">
    <name type="scientific">Acidiplasma aeolicum</name>
    <dbReference type="NCBI Taxonomy" id="507754"/>
    <lineage>
        <taxon>Archaea</taxon>
        <taxon>Methanobacteriati</taxon>
        <taxon>Thermoplasmatota</taxon>
        <taxon>Thermoplasmata</taxon>
        <taxon>Thermoplasmatales</taxon>
        <taxon>Ferroplasmaceae</taxon>
        <taxon>Acidiplasma</taxon>
    </lineage>
</organism>
<dbReference type="PANTHER" id="PTHR47271">
    <property type="entry name" value="ARGININE DEIMINASE"/>
    <property type="match status" value="1"/>
</dbReference>
<dbReference type="OrthoDB" id="371705at2157"/>
<dbReference type="InterPro" id="IPR003876">
    <property type="entry name" value="Arg_deiminase"/>
</dbReference>
<dbReference type="AlphaFoldDB" id="A0A0Q0VWY3"/>
<reference evidence="2 3" key="1">
    <citation type="submission" date="2015-09" db="EMBL/GenBank/DDBJ databases">
        <title>Heavy metals and arsenic resistance mechanisms in polyextremophilic archaea of the family Ferroplasmaceae.</title>
        <authorList>
            <person name="Bulaev A.G."/>
            <person name="Kanygina A.V."/>
        </authorList>
    </citation>
    <scope>NUCLEOTIDE SEQUENCE [LARGE SCALE GENOMIC DNA]</scope>
    <source>
        <strain evidence="2 3">VT</strain>
    </source>
</reference>
<dbReference type="SUPFAM" id="SSF55909">
    <property type="entry name" value="Pentein"/>
    <property type="match status" value="1"/>
</dbReference>
<dbReference type="EMBL" id="LKBG01000044">
    <property type="protein sequence ID" value="KQB36175.1"/>
    <property type="molecule type" value="Genomic_DNA"/>
</dbReference>
<dbReference type="Pfam" id="PF02274">
    <property type="entry name" value="ADI"/>
    <property type="match status" value="1"/>
</dbReference>